<evidence type="ECO:0000313" key="1">
    <source>
        <dbReference type="EMBL" id="MBP1990497.1"/>
    </source>
</evidence>
<proteinExistence type="predicted"/>
<sequence>MRMKAIKMPTGERRFLLKRRKQDSKPARKPDNRYVSVKVLRKVALNMLPFYRKIACNRVFSVKWAKAVREADLDTMLKMFRSVVSVPLSSFATNAIGYFIDFPFSEPIGPYTNATSLRPGTTQFTFNSTIHQHIAKAILPLYTEIIRNPHYTALIVRAIRNNNQAFLDRLIRSKVITKRLISIDIDYSGMFLGFRYPASKFVYYNQFFRERIL</sequence>
<name>A0ABS4ISE5_9BACL</name>
<gene>
    <name evidence="1" type="ORF">J2Z66_002103</name>
</gene>
<evidence type="ECO:0000313" key="2">
    <source>
        <dbReference type="Proteomes" id="UP001519287"/>
    </source>
</evidence>
<dbReference type="RefSeq" id="WP_245375428.1">
    <property type="nucleotide sequence ID" value="NZ_JAGGLB010000005.1"/>
</dbReference>
<keyword evidence="2" id="KW-1185">Reference proteome</keyword>
<comment type="caution">
    <text evidence="1">The sequence shown here is derived from an EMBL/GenBank/DDBJ whole genome shotgun (WGS) entry which is preliminary data.</text>
</comment>
<protein>
    <submittedName>
        <fullName evidence="1">Uncharacterized protein</fullName>
    </submittedName>
</protein>
<dbReference type="Proteomes" id="UP001519287">
    <property type="component" value="Unassembled WGS sequence"/>
</dbReference>
<organism evidence="1 2">
    <name type="scientific">Paenibacillus eucommiae</name>
    <dbReference type="NCBI Taxonomy" id="1355755"/>
    <lineage>
        <taxon>Bacteria</taxon>
        <taxon>Bacillati</taxon>
        <taxon>Bacillota</taxon>
        <taxon>Bacilli</taxon>
        <taxon>Bacillales</taxon>
        <taxon>Paenibacillaceae</taxon>
        <taxon>Paenibacillus</taxon>
    </lineage>
</organism>
<dbReference type="EMBL" id="JAGGLB010000005">
    <property type="protein sequence ID" value="MBP1990497.1"/>
    <property type="molecule type" value="Genomic_DNA"/>
</dbReference>
<reference evidence="1 2" key="1">
    <citation type="submission" date="2021-03" db="EMBL/GenBank/DDBJ databases">
        <title>Genomic Encyclopedia of Type Strains, Phase IV (KMG-IV): sequencing the most valuable type-strain genomes for metagenomic binning, comparative biology and taxonomic classification.</title>
        <authorList>
            <person name="Goeker M."/>
        </authorList>
    </citation>
    <scope>NUCLEOTIDE SEQUENCE [LARGE SCALE GENOMIC DNA]</scope>
    <source>
        <strain evidence="1 2">DSM 26048</strain>
    </source>
</reference>
<accession>A0ABS4ISE5</accession>